<evidence type="ECO:0000256" key="1">
    <source>
        <dbReference type="SAM" id="Coils"/>
    </source>
</evidence>
<dbReference type="AlphaFoldDB" id="A0A329UPP3"/>
<dbReference type="RefSeq" id="WP_112143716.1">
    <property type="nucleotide sequence ID" value="NZ_PRLC01000002.1"/>
</dbReference>
<proteinExistence type="predicted"/>
<keyword evidence="2" id="KW-0472">Membrane</keyword>
<evidence type="ECO:0000313" key="3">
    <source>
        <dbReference type="EMBL" id="RAW63208.1"/>
    </source>
</evidence>
<keyword evidence="2" id="KW-0812">Transmembrane</keyword>
<evidence type="ECO:0000256" key="2">
    <source>
        <dbReference type="SAM" id="Phobius"/>
    </source>
</evidence>
<protein>
    <submittedName>
        <fullName evidence="3">Uncharacterized protein</fullName>
    </submittedName>
</protein>
<feature type="coiled-coil region" evidence="1">
    <location>
        <begin position="151"/>
        <end position="178"/>
    </location>
</feature>
<reference evidence="3 4" key="1">
    <citation type="submission" date="2018-02" db="EMBL/GenBank/DDBJ databases">
        <title>Complete genome sequencing of Faecalibacterium prausnitzii strains isolated from the human gut.</title>
        <authorList>
            <person name="Fitzgerald B.C."/>
            <person name="Shkoporov A.N."/>
            <person name="Ross P.R."/>
            <person name="Hill C."/>
        </authorList>
    </citation>
    <scope>NUCLEOTIDE SEQUENCE [LARGE SCALE GENOMIC DNA]</scope>
    <source>
        <strain evidence="3 4">APC922/41-1</strain>
    </source>
</reference>
<evidence type="ECO:0000313" key="4">
    <source>
        <dbReference type="Proteomes" id="UP000250429"/>
    </source>
</evidence>
<dbReference type="EMBL" id="PRLC01000002">
    <property type="protein sequence ID" value="RAW63208.1"/>
    <property type="molecule type" value="Genomic_DNA"/>
</dbReference>
<sequence>MTAAAIKEYLGMVVELEKEVYTQNGVIASLEYKLSTLPGYRQYTKPVYDKVTLSHYDGGTADMVAFMCLPGAVLLFVLGLILQFFREFFWEIAAFALIVGLIALAISMVNAADAQHGADVQSKKNYDNAVKAYNEAVKLEKLRVQRELPRKTLLQEQLKEMKDANRKTKATLEKLYEKNIIHKNYWGFVPICSLYGYFDTGVCTQLEGHEGAYNKYDMESRLDRIIVKLDEVIRHLEEIKENQWMLYDAIQESNQKIDKVIRNCNQLSNKMDGIQAQGAELNARVAQLQTTSDLNLYVNTCAKRELEYMNRANRIF</sequence>
<keyword evidence="4" id="KW-1185">Reference proteome</keyword>
<feature type="transmembrane region" description="Helical" evidence="2">
    <location>
        <begin position="92"/>
        <end position="112"/>
    </location>
</feature>
<name>A0A329UPP3_9FIRM</name>
<keyword evidence="1" id="KW-0175">Coiled coil</keyword>
<gene>
    <name evidence="3" type="ORF">C4N23_02145</name>
</gene>
<dbReference type="Proteomes" id="UP000250429">
    <property type="component" value="Unassembled WGS sequence"/>
</dbReference>
<feature type="coiled-coil region" evidence="1">
    <location>
        <begin position="222"/>
        <end position="284"/>
    </location>
</feature>
<organism evidence="3 4">
    <name type="scientific">Faecalibacterium hattorii</name>
    <dbReference type="NCBI Taxonomy" id="2935520"/>
    <lineage>
        <taxon>Bacteria</taxon>
        <taxon>Bacillati</taxon>
        <taxon>Bacillota</taxon>
        <taxon>Clostridia</taxon>
        <taxon>Eubacteriales</taxon>
        <taxon>Oscillospiraceae</taxon>
        <taxon>Faecalibacterium</taxon>
    </lineage>
</organism>
<keyword evidence="2" id="KW-1133">Transmembrane helix</keyword>
<accession>A0A329UPP3</accession>
<comment type="caution">
    <text evidence="3">The sequence shown here is derived from an EMBL/GenBank/DDBJ whole genome shotgun (WGS) entry which is preliminary data.</text>
</comment>
<feature type="transmembrane region" description="Helical" evidence="2">
    <location>
        <begin position="63"/>
        <end position="85"/>
    </location>
</feature>